<evidence type="ECO:0000259" key="15">
    <source>
        <dbReference type="PROSITE" id="PS50923"/>
    </source>
</evidence>
<reference evidence="16 17" key="1">
    <citation type="submission" date="2019-09" db="EMBL/GenBank/DDBJ databases">
        <title>Bird 10,000 Genomes (B10K) Project - Family phase.</title>
        <authorList>
            <person name="Zhang G."/>
        </authorList>
    </citation>
    <scope>NUCLEOTIDE SEQUENCE [LARGE SCALE GENOMIC DNA]</scope>
    <source>
        <strain evidence="16">B10K-DU-029-46</strain>
    </source>
</reference>
<evidence type="ECO:0000256" key="4">
    <source>
        <dbReference type="ARBA" id="ARBA00022692"/>
    </source>
</evidence>
<dbReference type="PANTHER" id="PTHR10573">
    <property type="entry name" value="INTERLEUKIN-2 RECEPTOR ALPHA CHAIN"/>
    <property type="match status" value="1"/>
</dbReference>
<evidence type="ECO:0000313" key="17">
    <source>
        <dbReference type="Proteomes" id="UP000582182"/>
    </source>
</evidence>
<sequence length="167" mass="18906">CPPPPHTNFADVTAKMYPLGTKMHYDCDSGYRRRRGQSPGIQCQSIQQVASWVYGKFECVDEKILFSTGPVMKLNATQKPEIKTQSPAFQKQENFSEFNQKEFCGPPKTFPHAFLVPNKHYYVGQVLHFKCQSGYNKSSPTSGTSTCKKVNSKIIWTPLDIRCTNDS</sequence>
<evidence type="ECO:0000256" key="9">
    <source>
        <dbReference type="ARBA" id="ARBA00023136"/>
    </source>
</evidence>
<dbReference type="SUPFAM" id="SSF57535">
    <property type="entry name" value="Complement control module/SCR domain"/>
    <property type="match status" value="2"/>
</dbReference>
<comment type="subunit">
    <text evidence="13">Non-covalent dimer of an alpha and a beta subunit. IL2R exists in 3 different forms: a high affinity dimer, an intermediate affinity monomer (beta subunit), and a low affinity monomer (alpha subunit). The high and intermediate affinity forms also associate with a gamma subunit.</text>
</comment>
<dbReference type="InterPro" id="IPR000436">
    <property type="entry name" value="Sushi_SCR_CCP_dom"/>
</dbReference>
<comment type="caution">
    <text evidence="16">The sequence shown here is derived from an EMBL/GenBank/DDBJ whole genome shotgun (WGS) entry which is preliminary data.</text>
</comment>
<keyword evidence="9" id="KW-0472">Membrane</keyword>
<feature type="domain" description="Sushi" evidence="15">
    <location>
        <begin position="102"/>
        <end position="165"/>
    </location>
</feature>
<evidence type="ECO:0000256" key="2">
    <source>
        <dbReference type="ARBA" id="ARBA00004479"/>
    </source>
</evidence>
<feature type="non-terminal residue" evidence="16">
    <location>
        <position position="1"/>
    </location>
</feature>
<evidence type="ECO:0000313" key="16">
    <source>
        <dbReference type="EMBL" id="NXU58355.1"/>
    </source>
</evidence>
<proteinExistence type="predicted"/>
<dbReference type="AlphaFoldDB" id="A0A7L3LVM1"/>
<keyword evidence="17" id="KW-1185">Reference proteome</keyword>
<dbReference type="GO" id="GO:0004911">
    <property type="term" value="F:interleukin-2 receptor activity"/>
    <property type="evidence" value="ECO:0007669"/>
    <property type="project" value="InterPro"/>
</dbReference>
<feature type="domain" description="Sushi" evidence="15">
    <location>
        <begin position="1"/>
        <end position="61"/>
    </location>
</feature>
<dbReference type="Proteomes" id="UP000582182">
    <property type="component" value="Unassembled WGS sequence"/>
</dbReference>
<comment type="function">
    <text evidence="1">Receptor for interleukin-2. The receptor is involved in the regulation of immune tolerance by controlling regulatory T cells (TREGs) activity. TREGs suppress the activation and expansion of autoreactive T-cells.</text>
</comment>
<evidence type="ECO:0000256" key="7">
    <source>
        <dbReference type="ARBA" id="ARBA00022859"/>
    </source>
</evidence>
<keyword evidence="10 14" id="KW-1015">Disulfide bond</keyword>
<evidence type="ECO:0000256" key="12">
    <source>
        <dbReference type="ARBA" id="ARBA00023180"/>
    </source>
</evidence>
<dbReference type="PANTHER" id="PTHR10573:SF0">
    <property type="entry name" value="INTERLEUKIN-2 RECEPTOR SUBUNIT ALPHA"/>
    <property type="match status" value="1"/>
</dbReference>
<dbReference type="GO" id="GO:0016020">
    <property type="term" value="C:membrane"/>
    <property type="evidence" value="ECO:0007669"/>
    <property type="project" value="UniProtKB-SubCell"/>
</dbReference>
<dbReference type="CDD" id="cd00033">
    <property type="entry name" value="CCP"/>
    <property type="match status" value="2"/>
</dbReference>
<dbReference type="SMART" id="SM00032">
    <property type="entry name" value="CCP"/>
    <property type="match status" value="2"/>
</dbReference>
<evidence type="ECO:0000256" key="8">
    <source>
        <dbReference type="ARBA" id="ARBA00022989"/>
    </source>
</evidence>
<feature type="disulfide bond" evidence="14">
    <location>
        <begin position="104"/>
        <end position="147"/>
    </location>
</feature>
<dbReference type="Gene3D" id="2.10.70.10">
    <property type="entry name" value="Complement Module, domain 1"/>
    <property type="match status" value="2"/>
</dbReference>
<dbReference type="GO" id="GO:0002376">
    <property type="term" value="P:immune system process"/>
    <property type="evidence" value="ECO:0007669"/>
    <property type="project" value="UniProtKB-KW"/>
</dbReference>
<evidence type="ECO:0000256" key="14">
    <source>
        <dbReference type="PROSITE-ProRule" id="PRU00302"/>
    </source>
</evidence>
<keyword evidence="8" id="KW-1133">Transmembrane helix</keyword>
<keyword evidence="4" id="KW-0812">Transmembrane</keyword>
<evidence type="ECO:0000256" key="11">
    <source>
        <dbReference type="ARBA" id="ARBA00023170"/>
    </source>
</evidence>
<dbReference type="GO" id="GO:0019976">
    <property type="term" value="F:interleukin-2 binding"/>
    <property type="evidence" value="ECO:0007669"/>
    <property type="project" value="InterPro"/>
</dbReference>
<evidence type="ECO:0000256" key="10">
    <source>
        <dbReference type="ARBA" id="ARBA00023157"/>
    </source>
</evidence>
<evidence type="ECO:0000256" key="3">
    <source>
        <dbReference type="ARBA" id="ARBA00013445"/>
    </source>
</evidence>
<protein>
    <recommendedName>
        <fullName evidence="3">Interleukin-2 receptor subunit alpha</fullName>
    </recommendedName>
</protein>
<dbReference type="EMBL" id="VZTY01031813">
    <property type="protein sequence ID" value="NXU58355.1"/>
    <property type="molecule type" value="Genomic_DNA"/>
</dbReference>
<keyword evidence="6" id="KW-0677">Repeat</keyword>
<organism evidence="16 17">
    <name type="scientific">Turnix velox</name>
    <name type="common">Little buttonquail</name>
    <dbReference type="NCBI Taxonomy" id="2529409"/>
    <lineage>
        <taxon>Eukaryota</taxon>
        <taxon>Metazoa</taxon>
        <taxon>Chordata</taxon>
        <taxon>Craniata</taxon>
        <taxon>Vertebrata</taxon>
        <taxon>Euteleostomi</taxon>
        <taxon>Archelosauria</taxon>
        <taxon>Archosauria</taxon>
        <taxon>Dinosauria</taxon>
        <taxon>Saurischia</taxon>
        <taxon>Theropoda</taxon>
        <taxon>Coelurosauria</taxon>
        <taxon>Aves</taxon>
        <taxon>Neognathae</taxon>
        <taxon>Neoaves</taxon>
        <taxon>Charadriiformes</taxon>
        <taxon>Turnicidae</taxon>
        <taxon>Turnix</taxon>
    </lineage>
</organism>
<dbReference type="GO" id="GO:0006954">
    <property type="term" value="P:inflammatory response"/>
    <property type="evidence" value="ECO:0007669"/>
    <property type="project" value="TreeGrafter"/>
</dbReference>
<keyword evidence="12" id="KW-0325">Glycoprotein</keyword>
<feature type="non-terminal residue" evidence="16">
    <location>
        <position position="167"/>
    </location>
</feature>
<comment type="subcellular location">
    <subcellularLocation>
        <location evidence="2">Membrane</location>
        <topology evidence="2">Single-pass type I membrane protein</topology>
    </subcellularLocation>
</comment>
<evidence type="ECO:0000256" key="6">
    <source>
        <dbReference type="ARBA" id="ARBA00022737"/>
    </source>
</evidence>
<gene>
    <name evidence="16" type="primary">Il2ra</name>
    <name evidence="16" type="ORF">TURVEL_R03901</name>
</gene>
<comment type="caution">
    <text evidence="14">Lacks conserved residue(s) required for the propagation of feature annotation.</text>
</comment>
<dbReference type="PROSITE" id="PS50923">
    <property type="entry name" value="SUSHI"/>
    <property type="match status" value="2"/>
</dbReference>
<accession>A0A7L3LVM1</accession>
<keyword evidence="14" id="KW-0768">Sushi</keyword>
<dbReference type="InterPro" id="IPR015486">
    <property type="entry name" value="IL-2_rcpt_alpha"/>
</dbReference>
<keyword evidence="7" id="KW-0391">Immunity</keyword>
<evidence type="ECO:0000256" key="13">
    <source>
        <dbReference type="ARBA" id="ARBA00025938"/>
    </source>
</evidence>
<dbReference type="Pfam" id="PF00084">
    <property type="entry name" value="Sushi"/>
    <property type="match status" value="2"/>
</dbReference>
<evidence type="ECO:0000256" key="5">
    <source>
        <dbReference type="ARBA" id="ARBA00022729"/>
    </source>
</evidence>
<dbReference type="OrthoDB" id="9944172at2759"/>
<dbReference type="InterPro" id="IPR035976">
    <property type="entry name" value="Sushi/SCR/CCP_sf"/>
</dbReference>
<keyword evidence="11" id="KW-0675">Receptor</keyword>
<name>A0A7L3LVM1_9CHAR</name>
<evidence type="ECO:0000256" key="1">
    <source>
        <dbReference type="ARBA" id="ARBA00002381"/>
    </source>
</evidence>
<keyword evidence="5" id="KW-0732">Signal</keyword>